<reference evidence="2" key="1">
    <citation type="journal article" date="2022" name="Mol. Ecol. Resour.">
        <title>The genomes of chicory, endive, great burdock and yacon provide insights into Asteraceae palaeo-polyploidization history and plant inulin production.</title>
        <authorList>
            <person name="Fan W."/>
            <person name="Wang S."/>
            <person name="Wang H."/>
            <person name="Wang A."/>
            <person name="Jiang F."/>
            <person name="Liu H."/>
            <person name="Zhao H."/>
            <person name="Xu D."/>
            <person name="Zhang Y."/>
        </authorList>
    </citation>
    <scope>NUCLEOTIDE SEQUENCE [LARGE SCALE GENOMIC DNA]</scope>
    <source>
        <strain evidence="2">cv. Punajuju</strain>
    </source>
</reference>
<comment type="caution">
    <text evidence="1">The sequence shown here is derived from an EMBL/GenBank/DDBJ whole genome shotgun (WGS) entry which is preliminary data.</text>
</comment>
<evidence type="ECO:0000313" key="1">
    <source>
        <dbReference type="EMBL" id="KAI3778773.1"/>
    </source>
</evidence>
<accession>A0ACB9G6U3</accession>
<keyword evidence="2" id="KW-1185">Reference proteome</keyword>
<dbReference type="EMBL" id="CM042010">
    <property type="protein sequence ID" value="KAI3778773.1"/>
    <property type="molecule type" value="Genomic_DNA"/>
</dbReference>
<proteinExistence type="predicted"/>
<protein>
    <submittedName>
        <fullName evidence="1">Uncharacterized protein</fullName>
    </submittedName>
</protein>
<organism evidence="1 2">
    <name type="scientific">Cichorium intybus</name>
    <name type="common">Chicory</name>
    <dbReference type="NCBI Taxonomy" id="13427"/>
    <lineage>
        <taxon>Eukaryota</taxon>
        <taxon>Viridiplantae</taxon>
        <taxon>Streptophyta</taxon>
        <taxon>Embryophyta</taxon>
        <taxon>Tracheophyta</taxon>
        <taxon>Spermatophyta</taxon>
        <taxon>Magnoliopsida</taxon>
        <taxon>eudicotyledons</taxon>
        <taxon>Gunneridae</taxon>
        <taxon>Pentapetalae</taxon>
        <taxon>asterids</taxon>
        <taxon>campanulids</taxon>
        <taxon>Asterales</taxon>
        <taxon>Asteraceae</taxon>
        <taxon>Cichorioideae</taxon>
        <taxon>Cichorieae</taxon>
        <taxon>Cichoriinae</taxon>
        <taxon>Cichorium</taxon>
    </lineage>
</organism>
<reference evidence="1 2" key="2">
    <citation type="journal article" date="2022" name="Mol. Ecol. Resour.">
        <title>The genomes of chicory, endive, great burdock and yacon provide insights into Asteraceae paleo-polyploidization history and plant inulin production.</title>
        <authorList>
            <person name="Fan W."/>
            <person name="Wang S."/>
            <person name="Wang H."/>
            <person name="Wang A."/>
            <person name="Jiang F."/>
            <person name="Liu H."/>
            <person name="Zhao H."/>
            <person name="Xu D."/>
            <person name="Zhang Y."/>
        </authorList>
    </citation>
    <scope>NUCLEOTIDE SEQUENCE [LARGE SCALE GENOMIC DNA]</scope>
    <source>
        <strain evidence="2">cv. Punajuju</strain>
        <tissue evidence="1">Leaves</tissue>
    </source>
</reference>
<name>A0ACB9G6U3_CICIN</name>
<sequence>MKLLKNEQSFRAASEGFVEAESSRVRDGKVGDDHEESKPTVLRQLFVTVNPKSCYVVRQHVSNRPSFSCDGNSSREINLDDADVTLESDVPDTLVDVPEKSYPLVITFHKFLMMLDGTLGNSFFERFHEAREGSHGKHISSRSVALQTFIRSRNVTFDRFCSLYWPHFDLNLKTKLDPSRVFTEIISHIKGGMHDAGGIPNGQLTYEGYSLLSEGRASTLTKQKRETVNTLFQAYEKMKFERGEFDLGDLVNDLHRRLKNNSYEGDQMDFIYIDEVQDLKSWKTLSG</sequence>
<gene>
    <name evidence="1" type="ORF">L2E82_08157</name>
</gene>
<dbReference type="Proteomes" id="UP001055811">
    <property type="component" value="Linkage Group LG02"/>
</dbReference>
<evidence type="ECO:0000313" key="2">
    <source>
        <dbReference type="Proteomes" id="UP001055811"/>
    </source>
</evidence>